<gene>
    <name evidence="4" type="ORF">MHY01S_14360</name>
</gene>
<dbReference type="AlphaFoldDB" id="A0A511R0X2"/>
<feature type="domain" description="DUF4832" evidence="2">
    <location>
        <begin position="268"/>
        <end position="477"/>
    </location>
</feature>
<reference evidence="4 5" key="1">
    <citation type="submission" date="2019-07" db="EMBL/GenBank/DDBJ databases">
        <title>Whole genome shotgun sequence of Meiothermus hypogaeus NBRC 106114.</title>
        <authorList>
            <person name="Hosoyama A."/>
            <person name="Uohara A."/>
            <person name="Ohji S."/>
            <person name="Ichikawa N."/>
        </authorList>
    </citation>
    <scope>NUCLEOTIDE SEQUENCE [LARGE SCALE GENOMIC DNA]</scope>
    <source>
        <strain evidence="4 5">NBRC 106114</strain>
    </source>
</reference>
<proteinExistence type="predicted"/>
<evidence type="ECO:0000259" key="3">
    <source>
        <dbReference type="Pfam" id="PF16173"/>
    </source>
</evidence>
<evidence type="ECO:0000259" key="2">
    <source>
        <dbReference type="Pfam" id="PF16116"/>
    </source>
</evidence>
<dbReference type="Pfam" id="PF16173">
    <property type="entry name" value="DUF4874"/>
    <property type="match status" value="1"/>
</dbReference>
<evidence type="ECO:0000256" key="1">
    <source>
        <dbReference type="SAM" id="MobiDB-lite"/>
    </source>
</evidence>
<dbReference type="Pfam" id="PF16116">
    <property type="entry name" value="DUF4832"/>
    <property type="match status" value="1"/>
</dbReference>
<protein>
    <recommendedName>
        <fullName evidence="6">DUF4832 domain-containing protein</fullName>
    </recommendedName>
</protein>
<name>A0A511R0X2_9DEIN</name>
<dbReference type="Proteomes" id="UP000321197">
    <property type="component" value="Unassembled WGS sequence"/>
</dbReference>
<organism evidence="4 5">
    <name type="scientific">Meiothermus hypogaeus NBRC 106114</name>
    <dbReference type="NCBI Taxonomy" id="1227553"/>
    <lineage>
        <taxon>Bacteria</taxon>
        <taxon>Thermotogati</taxon>
        <taxon>Deinococcota</taxon>
        <taxon>Deinococci</taxon>
        <taxon>Thermales</taxon>
        <taxon>Thermaceae</taxon>
        <taxon>Meiothermus</taxon>
    </lineage>
</organism>
<comment type="caution">
    <text evidence="4">The sequence shown here is derived from an EMBL/GenBank/DDBJ whole genome shotgun (WGS) entry which is preliminary data.</text>
</comment>
<evidence type="ECO:0000313" key="4">
    <source>
        <dbReference type="EMBL" id="GEM83270.1"/>
    </source>
</evidence>
<sequence>MHPGGALFLDYQDGICAMNKSLSRFFLALGFAAFLTACSGLETQVPIPPTPTPTPSPTPTPPPTPAPPPPSPTPTPPAGKTITYLSSNENFLNPERGFYVSIPLTEETNLSWVKPQHQVTVVHSYVRLDAYRTSLVPQTYIAQVTRGLEAARRAGLKVVLRFAYNFGFEADAPLDWVLRHIEQFQPVLRDYKDVILVLQAGFIGAWGEWHASTNGLTSLTNKQTILNALLAAMPTDRMVQLRYPGDLLALYPTPVDRNTAYNGSNQARVGHHNDCFLSGPDDTGTYNPISQKSAMQSYLDRMTEFTGVGGETCQVNPSQHRTDCPTALAEMRRFHWSYLNLTFYRPAIDRWRTEGCFDEIARRLGYRFRLVRAVVPEQVSRGERLQMSLEIANEGFATPFNPRPVQLVLRARGTQTVYTVALNSDPRRWTAGQTTTITVDAPLPANLPAGDYDLLLHLPDAVSGLSSRPEYAIRLANQNTWEASTGYNNLQTILKVQ</sequence>
<dbReference type="InterPro" id="IPR032267">
    <property type="entry name" value="DUF4832"/>
</dbReference>
<accession>A0A511R0X2</accession>
<dbReference type="InterPro" id="IPR032379">
    <property type="entry name" value="DUF4874"/>
</dbReference>
<feature type="region of interest" description="Disordered" evidence="1">
    <location>
        <begin position="46"/>
        <end position="80"/>
    </location>
</feature>
<feature type="compositionally biased region" description="Pro residues" evidence="1">
    <location>
        <begin position="46"/>
        <end position="77"/>
    </location>
</feature>
<evidence type="ECO:0008006" key="6">
    <source>
        <dbReference type="Google" id="ProtNLM"/>
    </source>
</evidence>
<evidence type="ECO:0000313" key="5">
    <source>
        <dbReference type="Proteomes" id="UP000321197"/>
    </source>
</evidence>
<dbReference type="EMBL" id="BJXL01000037">
    <property type="protein sequence ID" value="GEM83270.1"/>
    <property type="molecule type" value="Genomic_DNA"/>
</dbReference>
<feature type="domain" description="DUF4874" evidence="3">
    <location>
        <begin position="93"/>
        <end position="244"/>
    </location>
</feature>